<name>A0A1G8TNV3_9RHOB</name>
<sequence>MATLHVRTILRIVPPAEVFEERLNDYRFYHLSQNILGGALARARGAKPPDALCSSL</sequence>
<dbReference type="STRING" id="571298.SAMN04488026_101757"/>
<accession>A0A1G8TNV3</accession>
<evidence type="ECO:0000313" key="2">
    <source>
        <dbReference type="Proteomes" id="UP000199382"/>
    </source>
</evidence>
<proteinExistence type="predicted"/>
<dbReference type="EMBL" id="FNEK01000017">
    <property type="protein sequence ID" value="SDJ43212.1"/>
    <property type="molecule type" value="Genomic_DNA"/>
</dbReference>
<keyword evidence="2" id="KW-1185">Reference proteome</keyword>
<dbReference type="Proteomes" id="UP000199382">
    <property type="component" value="Unassembled WGS sequence"/>
</dbReference>
<gene>
    <name evidence="1" type="ORF">SAMN04488026_101757</name>
</gene>
<dbReference type="AlphaFoldDB" id="A0A1G8TNV3"/>
<reference evidence="1 2" key="1">
    <citation type="submission" date="2016-10" db="EMBL/GenBank/DDBJ databases">
        <authorList>
            <person name="de Groot N.N."/>
        </authorList>
    </citation>
    <scope>NUCLEOTIDE SEQUENCE [LARGE SCALE GENOMIC DNA]</scope>
    <source>
        <strain evidence="1 2">DSM 25294</strain>
    </source>
</reference>
<evidence type="ECO:0000313" key="1">
    <source>
        <dbReference type="EMBL" id="SDJ43212.1"/>
    </source>
</evidence>
<protein>
    <submittedName>
        <fullName evidence="1">Uncharacterized protein</fullName>
    </submittedName>
</protein>
<organism evidence="1 2">
    <name type="scientific">Aliiruegeria lutimaris</name>
    <dbReference type="NCBI Taxonomy" id="571298"/>
    <lineage>
        <taxon>Bacteria</taxon>
        <taxon>Pseudomonadati</taxon>
        <taxon>Pseudomonadota</taxon>
        <taxon>Alphaproteobacteria</taxon>
        <taxon>Rhodobacterales</taxon>
        <taxon>Roseobacteraceae</taxon>
        <taxon>Aliiruegeria</taxon>
    </lineage>
</organism>